<dbReference type="EMBL" id="JAIULA010000008">
    <property type="protein sequence ID" value="MCP0886761.1"/>
    <property type="molecule type" value="Genomic_DNA"/>
</dbReference>
<dbReference type="PROSITE" id="PS50975">
    <property type="entry name" value="ATP_GRASP"/>
    <property type="match status" value="1"/>
</dbReference>
<evidence type="ECO:0000256" key="2">
    <source>
        <dbReference type="ARBA" id="ARBA00001946"/>
    </source>
</evidence>
<dbReference type="GO" id="GO:0004637">
    <property type="term" value="F:phosphoribosylamine-glycine ligase activity"/>
    <property type="evidence" value="ECO:0007669"/>
    <property type="project" value="UniProtKB-UniRule"/>
</dbReference>
<dbReference type="Gene3D" id="3.90.600.10">
    <property type="entry name" value="Phosphoribosylglycinamide synthetase, C-terminal domain"/>
    <property type="match status" value="1"/>
</dbReference>
<dbReference type="SUPFAM" id="SSF51246">
    <property type="entry name" value="Rudiment single hybrid motif"/>
    <property type="match status" value="1"/>
</dbReference>
<dbReference type="GO" id="GO:0006189">
    <property type="term" value="P:'de novo' IMP biosynthetic process"/>
    <property type="evidence" value="ECO:0007669"/>
    <property type="project" value="UniProtKB-UniRule"/>
</dbReference>
<evidence type="ECO:0000256" key="14">
    <source>
        <dbReference type="PROSITE-ProRule" id="PRU00409"/>
    </source>
</evidence>
<keyword evidence="8 14" id="KW-0067">ATP-binding</keyword>
<dbReference type="GO" id="GO:0005524">
    <property type="term" value="F:ATP binding"/>
    <property type="evidence" value="ECO:0007669"/>
    <property type="project" value="UniProtKB-UniRule"/>
</dbReference>
<sequence>MKDDMKLLIVGSGGREHAIAKALLKSSHVASVFCAPGNIGMEADGIKTIAINELDFDALKGFVYEEQIDWTFVGPEDALVAGIVDSFEADGLKIFGPNAKAAQLEGSKDYAMRFMDTYDIPTARFATFKNSRDAIEGLKNFDAPIVIKADGLASGKGVVISDTKKKAAEQISLMFKKGQKQIVIEEFLDGEEYSLFVVVGKDDYRILPMAQDHKRAYDADKGPNTGGMGAYSPIPQLSNADYKRMLAEVVKPTITGLKEAKLAYRGIIYIGMILTKQGPKVIEYNVRLGDPETQVVLLRVKNDFAELIDAVVNNYKLPIVTETKQACLGVVIAAQGYPSQPINNQKIPIFSKNEIITIDYANVKGTVENLYGNGGRLLTVIASAATLEKAQSEVYKYLSETKLEQCFYRKDIGYRATQKTY</sequence>
<dbReference type="GO" id="GO:0046872">
    <property type="term" value="F:metal ion binding"/>
    <property type="evidence" value="ECO:0007669"/>
    <property type="project" value="InterPro"/>
</dbReference>
<dbReference type="InterPro" id="IPR016185">
    <property type="entry name" value="PreATP-grasp_dom_sf"/>
</dbReference>
<dbReference type="Pfam" id="PF02843">
    <property type="entry name" value="GARS_C"/>
    <property type="match status" value="1"/>
</dbReference>
<dbReference type="SMART" id="SM01209">
    <property type="entry name" value="GARS_A"/>
    <property type="match status" value="1"/>
</dbReference>
<dbReference type="GO" id="GO:0009113">
    <property type="term" value="P:purine nucleobase biosynthetic process"/>
    <property type="evidence" value="ECO:0007669"/>
    <property type="project" value="InterPro"/>
</dbReference>
<dbReference type="SMART" id="SM01210">
    <property type="entry name" value="GARS_C"/>
    <property type="match status" value="1"/>
</dbReference>
<dbReference type="AlphaFoldDB" id="A0A9X2FL65"/>
<comment type="cofactor">
    <cofactor evidence="2">
        <name>Mg(2+)</name>
        <dbReference type="ChEBI" id="CHEBI:18420"/>
    </cofactor>
</comment>
<gene>
    <name evidence="13 16" type="primary">purD</name>
    <name evidence="16" type="ORF">LB941_05340</name>
</gene>
<dbReference type="InterPro" id="IPR011054">
    <property type="entry name" value="Rudment_hybrid_motif"/>
</dbReference>
<comment type="pathway">
    <text evidence="3 13">Purine metabolism; IMP biosynthesis via de novo pathway; N(1)-(5-phospho-D-ribosyl)glycinamide from 5-phospho-alpha-D-ribose 1-diphosphate: step 2/2.</text>
</comment>
<dbReference type="Pfam" id="PF01071">
    <property type="entry name" value="GARS_A"/>
    <property type="match status" value="1"/>
</dbReference>
<dbReference type="InterPro" id="IPR020559">
    <property type="entry name" value="PRibGlycinamide_synth_CS"/>
</dbReference>
<dbReference type="HAMAP" id="MF_00138">
    <property type="entry name" value="GARS"/>
    <property type="match status" value="1"/>
</dbReference>
<feature type="domain" description="ATP-grasp" evidence="15">
    <location>
        <begin position="112"/>
        <end position="313"/>
    </location>
</feature>
<reference evidence="16 17" key="1">
    <citation type="journal article" date="2023" name="Int. J. Syst. Evol. Microbiol.">
        <title>Ligilactobacillus ubinensis sp. nov., a novel species isolated from the wild ferment of a durian fruit (Durio zibethinus).</title>
        <authorList>
            <person name="Heng Y.C."/>
            <person name="Menon N."/>
            <person name="Chen B."/>
            <person name="Loo B.Z.L."/>
            <person name="Wong G.W.J."/>
            <person name="Lim A.C.H."/>
            <person name="Silvaraju S."/>
            <person name="Kittelmann S."/>
        </authorList>
    </citation>
    <scope>NUCLEOTIDE SEQUENCE [LARGE SCALE GENOMIC DNA]</scope>
    <source>
        <strain evidence="16 17">WILCCON 0076</strain>
    </source>
</reference>
<dbReference type="InterPro" id="IPR020562">
    <property type="entry name" value="PRibGlycinamide_synth_N"/>
</dbReference>
<comment type="cofactor">
    <cofactor evidence="1">
        <name>Mn(2+)</name>
        <dbReference type="ChEBI" id="CHEBI:29035"/>
    </cofactor>
</comment>
<evidence type="ECO:0000256" key="9">
    <source>
        <dbReference type="ARBA" id="ARBA00023211"/>
    </source>
</evidence>
<dbReference type="PANTHER" id="PTHR43472:SF1">
    <property type="entry name" value="PHOSPHORIBOSYLAMINE--GLYCINE LIGASE, CHLOROPLASTIC"/>
    <property type="match status" value="1"/>
</dbReference>
<dbReference type="Gene3D" id="3.30.470.20">
    <property type="entry name" value="ATP-grasp fold, B domain"/>
    <property type="match status" value="1"/>
</dbReference>
<name>A0A9X2FL65_9LACO</name>
<accession>A0A9X2FL65</accession>
<dbReference type="SUPFAM" id="SSF56059">
    <property type="entry name" value="Glutathione synthetase ATP-binding domain-like"/>
    <property type="match status" value="1"/>
</dbReference>
<evidence type="ECO:0000256" key="12">
    <source>
        <dbReference type="ARBA" id="ARBA00042864"/>
    </source>
</evidence>
<dbReference type="InterPro" id="IPR037123">
    <property type="entry name" value="PRibGlycinamide_synth_C_sf"/>
</dbReference>
<evidence type="ECO:0000313" key="16">
    <source>
        <dbReference type="EMBL" id="MCP0886761.1"/>
    </source>
</evidence>
<dbReference type="InterPro" id="IPR020560">
    <property type="entry name" value="PRibGlycinamide_synth_C-dom"/>
</dbReference>
<proteinExistence type="inferred from homology"/>
<dbReference type="Gene3D" id="3.40.50.20">
    <property type="match status" value="1"/>
</dbReference>
<evidence type="ECO:0000256" key="10">
    <source>
        <dbReference type="ARBA" id="ARBA00038345"/>
    </source>
</evidence>
<dbReference type="InterPro" id="IPR020561">
    <property type="entry name" value="PRibGlycinamid_synth_ATP-grasp"/>
</dbReference>
<evidence type="ECO:0000256" key="3">
    <source>
        <dbReference type="ARBA" id="ARBA00005174"/>
    </source>
</evidence>
<dbReference type="PANTHER" id="PTHR43472">
    <property type="entry name" value="PHOSPHORIBOSYLAMINE--GLYCINE LIGASE"/>
    <property type="match status" value="1"/>
</dbReference>
<comment type="caution">
    <text evidence="16">The sequence shown here is derived from an EMBL/GenBank/DDBJ whole genome shotgun (WGS) entry which is preliminary data.</text>
</comment>
<keyword evidence="17" id="KW-1185">Reference proteome</keyword>
<evidence type="ECO:0000256" key="1">
    <source>
        <dbReference type="ARBA" id="ARBA00001936"/>
    </source>
</evidence>
<evidence type="ECO:0000256" key="8">
    <source>
        <dbReference type="ARBA" id="ARBA00022840"/>
    </source>
</evidence>
<evidence type="ECO:0000256" key="5">
    <source>
        <dbReference type="ARBA" id="ARBA00022598"/>
    </source>
</evidence>
<dbReference type="Gene3D" id="3.30.1490.20">
    <property type="entry name" value="ATP-grasp fold, A domain"/>
    <property type="match status" value="1"/>
</dbReference>
<evidence type="ECO:0000313" key="17">
    <source>
        <dbReference type="Proteomes" id="UP001139006"/>
    </source>
</evidence>
<dbReference type="PROSITE" id="PS00184">
    <property type="entry name" value="GARS"/>
    <property type="match status" value="1"/>
</dbReference>
<dbReference type="InterPro" id="IPR000115">
    <property type="entry name" value="PRibGlycinamide_synth"/>
</dbReference>
<comment type="catalytic activity">
    <reaction evidence="13">
        <text>5-phospho-beta-D-ribosylamine + glycine + ATP = N(1)-(5-phospho-beta-D-ribosyl)glycinamide + ADP + phosphate + H(+)</text>
        <dbReference type="Rhea" id="RHEA:17453"/>
        <dbReference type="ChEBI" id="CHEBI:15378"/>
        <dbReference type="ChEBI" id="CHEBI:30616"/>
        <dbReference type="ChEBI" id="CHEBI:43474"/>
        <dbReference type="ChEBI" id="CHEBI:57305"/>
        <dbReference type="ChEBI" id="CHEBI:58681"/>
        <dbReference type="ChEBI" id="CHEBI:143788"/>
        <dbReference type="ChEBI" id="CHEBI:456216"/>
        <dbReference type="EC" id="6.3.4.13"/>
    </reaction>
</comment>
<dbReference type="NCBIfam" id="TIGR00877">
    <property type="entry name" value="purD"/>
    <property type="match status" value="1"/>
</dbReference>
<keyword evidence="9" id="KW-0464">Manganese</keyword>
<dbReference type="SUPFAM" id="SSF52440">
    <property type="entry name" value="PreATP-grasp domain"/>
    <property type="match status" value="1"/>
</dbReference>
<comment type="similarity">
    <text evidence="10 13">Belongs to the GARS family.</text>
</comment>
<evidence type="ECO:0000259" key="15">
    <source>
        <dbReference type="PROSITE" id="PS50975"/>
    </source>
</evidence>
<dbReference type="InterPro" id="IPR011761">
    <property type="entry name" value="ATP-grasp"/>
</dbReference>
<dbReference type="Proteomes" id="UP001139006">
    <property type="component" value="Unassembled WGS sequence"/>
</dbReference>
<keyword evidence="6 14" id="KW-0547">Nucleotide-binding</keyword>
<organism evidence="16 17">
    <name type="scientific">Ligilactobacillus ubinensis</name>
    <dbReference type="NCBI Taxonomy" id="2876789"/>
    <lineage>
        <taxon>Bacteria</taxon>
        <taxon>Bacillati</taxon>
        <taxon>Bacillota</taxon>
        <taxon>Bacilli</taxon>
        <taxon>Lactobacillales</taxon>
        <taxon>Lactobacillaceae</taxon>
        <taxon>Ligilactobacillus</taxon>
    </lineage>
</organism>
<evidence type="ECO:0000256" key="4">
    <source>
        <dbReference type="ARBA" id="ARBA00013255"/>
    </source>
</evidence>
<dbReference type="Pfam" id="PF02844">
    <property type="entry name" value="GARS_N"/>
    <property type="match status" value="1"/>
</dbReference>
<dbReference type="RefSeq" id="WP_253360113.1">
    <property type="nucleotide sequence ID" value="NZ_JAIULA010000008.1"/>
</dbReference>
<keyword evidence="7 13" id="KW-0658">Purine biosynthesis</keyword>
<evidence type="ECO:0000256" key="13">
    <source>
        <dbReference type="HAMAP-Rule" id="MF_00138"/>
    </source>
</evidence>
<keyword evidence="5 13" id="KW-0436">Ligase</keyword>
<evidence type="ECO:0000256" key="6">
    <source>
        <dbReference type="ARBA" id="ARBA00022741"/>
    </source>
</evidence>
<protein>
    <recommendedName>
        <fullName evidence="4 13">Phosphoribosylamine--glycine ligase</fullName>
        <ecNumber evidence="4 13">6.3.4.13</ecNumber>
    </recommendedName>
    <alternativeName>
        <fullName evidence="13">GARS</fullName>
    </alternativeName>
    <alternativeName>
        <fullName evidence="12 13">Phosphoribosylglycinamide synthetase</fullName>
    </alternativeName>
    <alternativeName>
        <fullName evidence="11 13">glycinamide ribonucleotide synthetase</fullName>
    </alternativeName>
</protein>
<dbReference type="InterPro" id="IPR013815">
    <property type="entry name" value="ATP_grasp_subdomain_1"/>
</dbReference>
<evidence type="ECO:0000256" key="11">
    <source>
        <dbReference type="ARBA" id="ARBA00042242"/>
    </source>
</evidence>
<dbReference type="EC" id="6.3.4.13" evidence="4 13"/>
<evidence type="ECO:0000256" key="7">
    <source>
        <dbReference type="ARBA" id="ARBA00022755"/>
    </source>
</evidence>